<dbReference type="Proteomes" id="UP000799538">
    <property type="component" value="Unassembled WGS sequence"/>
</dbReference>
<keyword evidence="2 5" id="KW-0378">Hydrolase</keyword>
<dbReference type="GO" id="GO:0042759">
    <property type="term" value="P:long-chain fatty acid biosynthetic process"/>
    <property type="evidence" value="ECO:0007669"/>
    <property type="project" value="TreeGrafter"/>
</dbReference>
<evidence type="ECO:0000259" key="6">
    <source>
        <dbReference type="Pfam" id="PF04734"/>
    </source>
</evidence>
<dbReference type="InterPro" id="IPR031331">
    <property type="entry name" value="NEUT/ALK_ceramidase_C"/>
</dbReference>
<evidence type="ECO:0000313" key="8">
    <source>
        <dbReference type="EMBL" id="KAF2223987.1"/>
    </source>
</evidence>
<dbReference type="GO" id="GO:0046872">
    <property type="term" value="F:metal ion binding"/>
    <property type="evidence" value="ECO:0007669"/>
    <property type="project" value="UniProtKB-KW"/>
</dbReference>
<proteinExistence type="inferred from homology"/>
<feature type="binding site" evidence="4">
    <location>
        <position position="148"/>
    </location>
    <ligand>
        <name>Zn(2+)</name>
        <dbReference type="ChEBI" id="CHEBI:29105"/>
    </ligand>
</feature>
<feature type="binding site" evidence="4">
    <location>
        <position position="258"/>
    </location>
    <ligand>
        <name>Zn(2+)</name>
        <dbReference type="ChEBI" id="CHEBI:29105"/>
    </ligand>
</feature>
<dbReference type="EMBL" id="ML992505">
    <property type="protein sequence ID" value="KAF2223987.1"/>
    <property type="molecule type" value="Genomic_DNA"/>
</dbReference>
<dbReference type="Gene3D" id="2.60.40.2300">
    <property type="entry name" value="Neutral/alkaline non-lysosomal ceramidase, C-terminal domain"/>
    <property type="match status" value="1"/>
</dbReference>
<dbReference type="InterPro" id="IPR038445">
    <property type="entry name" value="NCDase_C_sf"/>
</dbReference>
<feature type="binding site" evidence="4">
    <location>
        <position position="517"/>
    </location>
    <ligand>
        <name>Zn(2+)</name>
        <dbReference type="ChEBI" id="CHEBI:29105"/>
    </ligand>
</feature>
<comment type="cofactor">
    <cofactor evidence="4">
        <name>Zn(2+)</name>
        <dbReference type="ChEBI" id="CHEBI:29105"/>
    </cofactor>
    <text evidence="4">Binds 1 zinc ion per subunit.</text>
</comment>
<accession>A0A6A6GEB7</accession>
<feature type="active site" description="Nucleophile" evidence="3">
    <location>
        <position position="308"/>
    </location>
</feature>
<dbReference type="GO" id="GO:0016020">
    <property type="term" value="C:membrane"/>
    <property type="evidence" value="ECO:0007669"/>
    <property type="project" value="GOC"/>
</dbReference>
<feature type="domain" description="Neutral/alkaline non-lysosomal ceramidase N-terminal" evidence="6">
    <location>
        <begin position="53"/>
        <end position="587"/>
    </location>
</feature>
<evidence type="ECO:0000313" key="9">
    <source>
        <dbReference type="Proteomes" id="UP000799538"/>
    </source>
</evidence>
<gene>
    <name evidence="8" type="ORF">BDZ85DRAFT_273243</name>
</gene>
<dbReference type="GO" id="GO:0046514">
    <property type="term" value="P:ceramide catabolic process"/>
    <property type="evidence" value="ECO:0007669"/>
    <property type="project" value="InterPro"/>
</dbReference>
<dbReference type="PANTHER" id="PTHR12670">
    <property type="entry name" value="CERAMIDASE"/>
    <property type="match status" value="1"/>
</dbReference>
<keyword evidence="4" id="KW-0862">Zinc</keyword>
<feature type="domain" description="Neutral/alkaline non-lysosomal ceramidase C-terminal" evidence="7">
    <location>
        <begin position="617"/>
        <end position="765"/>
    </location>
</feature>
<keyword evidence="5" id="KW-0746">Sphingolipid metabolism</keyword>
<keyword evidence="9" id="KW-1185">Reference proteome</keyword>
<organism evidence="8 9">
    <name type="scientific">Elsinoe ampelina</name>
    <dbReference type="NCBI Taxonomy" id="302913"/>
    <lineage>
        <taxon>Eukaryota</taxon>
        <taxon>Fungi</taxon>
        <taxon>Dikarya</taxon>
        <taxon>Ascomycota</taxon>
        <taxon>Pezizomycotina</taxon>
        <taxon>Dothideomycetes</taxon>
        <taxon>Dothideomycetidae</taxon>
        <taxon>Myriangiales</taxon>
        <taxon>Elsinoaceae</taxon>
        <taxon>Elsinoe</taxon>
    </lineage>
</organism>
<evidence type="ECO:0000256" key="4">
    <source>
        <dbReference type="PIRSR" id="PIRSR606823-2"/>
    </source>
</evidence>
<evidence type="ECO:0000256" key="1">
    <source>
        <dbReference type="ARBA" id="ARBA00009835"/>
    </source>
</evidence>
<keyword evidence="5" id="KW-0443">Lipid metabolism</keyword>
<dbReference type="EC" id="3.5.1.23" evidence="5"/>
<dbReference type="OrthoDB" id="191371at2759"/>
<evidence type="ECO:0000259" key="7">
    <source>
        <dbReference type="Pfam" id="PF17048"/>
    </source>
</evidence>
<evidence type="ECO:0000256" key="2">
    <source>
        <dbReference type="ARBA" id="ARBA00022801"/>
    </source>
</evidence>
<dbReference type="GO" id="GO:0005576">
    <property type="term" value="C:extracellular region"/>
    <property type="evidence" value="ECO:0007669"/>
    <property type="project" value="TreeGrafter"/>
</dbReference>
<feature type="binding site" evidence="4">
    <location>
        <position position="559"/>
    </location>
    <ligand>
        <name>Zn(2+)</name>
        <dbReference type="ChEBI" id="CHEBI:29105"/>
    </ligand>
</feature>
<dbReference type="InterPro" id="IPR006823">
    <property type="entry name" value="Ceramidase_alk"/>
</dbReference>
<dbReference type="InterPro" id="IPR031329">
    <property type="entry name" value="NEUT/ALK_ceramidase_N"/>
</dbReference>
<evidence type="ECO:0000256" key="3">
    <source>
        <dbReference type="PIRSR" id="PIRSR606823-1"/>
    </source>
</evidence>
<dbReference type="GO" id="GO:0046512">
    <property type="term" value="P:sphingosine biosynthetic process"/>
    <property type="evidence" value="ECO:0007669"/>
    <property type="project" value="TreeGrafter"/>
</dbReference>
<keyword evidence="4" id="KW-0479">Metal-binding</keyword>
<sequence>MARSHIAVALTAACLSLLATLSLIHNFGSIKHLSDHPFRFFQGQLHSKQNVQYLLGVGKADITGPVVEINFMGYADPNQVGSGLRQRLYARTFIIGSTETPEDRIVYVVQDTQSGDTAVRQGVLDGLREMGRDYAMYGQQNVAITGTHSHSGPGAWLNYLLPQITSKGFDRQSYDAVVKGTLLSIRRAHENLQLGTLTYRTTTVPNASVNRSPFAYNANSASERAQYDDNVDIEMSLLAFRSLRDDKDLGILTWFPVHGTSMLGNNTMVTGDNKGVAADMFERYARKLPNSSPDFVAGFSQSNVGDTSPNVLGAWCESGPQEGKSCDFETSLCAGKTQPCHGRGPHYGLQDSGTASTFEIGRRQYVAARLLFERLQKGSSTITPSGLAERSSLEGSTVKSLHVFVDMSSKRFVLPNGTEVKTCPAALGYSFAAGTTDGPGAFDFKQHNSGDPNANPLWETVRNQLHEPGPAQIACHGVKPILLDVGETERPYLWTPNVVDMQFFRVGNLFIIVSPGEATTMAGRRWKSALKDAVIALGDTTLSRPLVVLGGPSNSYTHYIATEEEYAIQRYEGASTLYGPHTLAAYMDSTRGLIPYLAQTAVADKHGSKPPTVPALPDLDAGPSPPVHTNTSLSFINPIVRDSSGLFKTFGEVIKDAESSYYLQHDHPVAIEVSFQAANPRNDVRLEGTFVAVERFSEHTGVWYSVRDDSDWSVVFGWERTSTLLGTSIVTVRWELGRYRIKYHGDAKSLGGDFEAFQGVTREFDLV</sequence>
<protein>
    <recommendedName>
        <fullName evidence="5">Neutral ceramidase</fullName>
        <ecNumber evidence="5">3.5.1.23</ecNumber>
    </recommendedName>
</protein>
<dbReference type="Pfam" id="PF17048">
    <property type="entry name" value="Ceramidse_alk_C"/>
    <property type="match status" value="1"/>
</dbReference>
<dbReference type="GO" id="GO:0017040">
    <property type="term" value="F:N-acylsphingosine amidohydrolase activity"/>
    <property type="evidence" value="ECO:0007669"/>
    <property type="project" value="UniProtKB-UniRule"/>
</dbReference>
<reference evidence="9" key="1">
    <citation type="journal article" date="2020" name="Stud. Mycol.">
        <title>101 Dothideomycetes genomes: A test case for predicting lifestyles and emergence of pathogens.</title>
        <authorList>
            <person name="Haridas S."/>
            <person name="Albert R."/>
            <person name="Binder M."/>
            <person name="Bloem J."/>
            <person name="LaButti K."/>
            <person name="Salamov A."/>
            <person name="Andreopoulos B."/>
            <person name="Baker S."/>
            <person name="Barry K."/>
            <person name="Bills G."/>
            <person name="Bluhm B."/>
            <person name="Cannon C."/>
            <person name="Castanera R."/>
            <person name="Culley D."/>
            <person name="Daum C."/>
            <person name="Ezra D."/>
            <person name="Gonzalez J."/>
            <person name="Henrissat B."/>
            <person name="Kuo A."/>
            <person name="Liang C."/>
            <person name="Lipzen A."/>
            <person name="Lutzoni F."/>
            <person name="Magnuson J."/>
            <person name="Mondo S."/>
            <person name="Nolan M."/>
            <person name="Ohm R."/>
            <person name="Pangilinan J."/>
            <person name="Park H.-J."/>
            <person name="Ramirez L."/>
            <person name="Alfaro M."/>
            <person name="Sun H."/>
            <person name="Tritt A."/>
            <person name="Yoshinaga Y."/>
            <person name="Zwiers L.-H."/>
            <person name="Turgeon B."/>
            <person name="Goodwin S."/>
            <person name="Spatafora J."/>
            <person name="Crous P."/>
            <person name="Grigoriev I."/>
        </authorList>
    </citation>
    <scope>NUCLEOTIDE SEQUENCE [LARGE SCALE GENOMIC DNA]</scope>
    <source>
        <strain evidence="9">CECT 20119</strain>
    </source>
</reference>
<dbReference type="AlphaFoldDB" id="A0A6A6GEB7"/>
<name>A0A6A6GEB7_9PEZI</name>
<comment type="similarity">
    <text evidence="1 5">Belongs to the neutral ceramidase family.</text>
</comment>
<dbReference type="PANTHER" id="PTHR12670:SF1">
    <property type="entry name" value="NEUTRAL CERAMIDASE"/>
    <property type="match status" value="1"/>
</dbReference>
<comment type="catalytic activity">
    <reaction evidence="5">
        <text>an N-acylsphing-4-enine + H2O = sphing-4-enine + a fatty acid</text>
        <dbReference type="Rhea" id="RHEA:20856"/>
        <dbReference type="ChEBI" id="CHEBI:15377"/>
        <dbReference type="ChEBI" id="CHEBI:28868"/>
        <dbReference type="ChEBI" id="CHEBI:52639"/>
        <dbReference type="ChEBI" id="CHEBI:57756"/>
        <dbReference type="EC" id="3.5.1.23"/>
    </reaction>
</comment>
<evidence type="ECO:0000256" key="5">
    <source>
        <dbReference type="RuleBase" id="RU366019"/>
    </source>
</evidence>
<dbReference type="Pfam" id="PF04734">
    <property type="entry name" value="Ceramidase_alk"/>
    <property type="match status" value="1"/>
</dbReference>